<dbReference type="SUPFAM" id="SSF51735">
    <property type="entry name" value="NAD(P)-binding Rossmann-fold domains"/>
    <property type="match status" value="1"/>
</dbReference>
<sequence length="256" mass="27074">MAENEAAWITAPAENPFRVESAPKPKPGPGKVVIRNSAVAINPVHWKVHLGRYLNTYPFILGQDAGGVVEDVGSGVTRFKKGQWVIAHYNGLMTQSPANGAFQLYPATDEALVAEIPDSLAFEQAAVLPLAVSPASADNVKNTGQVLLVWGGASSVDATAIQLAVASGLTLFATASEANREFLKSLGADTIFDYRSPTVVEDITDALKGTTLAGVYGAVSEGPSSPSFPRFLTELTQPIQNNTLNRHPYTVVTAIL</sequence>
<dbReference type="GeneID" id="36537745"/>
<dbReference type="Gene3D" id="3.90.180.10">
    <property type="entry name" value="Medium-chain alcohol dehydrogenases, catalytic domain"/>
    <property type="match status" value="1"/>
</dbReference>
<name>A0A2I1BTZ1_ASPN1</name>
<dbReference type="SUPFAM" id="SSF50129">
    <property type="entry name" value="GroES-like"/>
    <property type="match status" value="1"/>
</dbReference>
<comment type="caution">
    <text evidence="4">The sequence shown here is derived from an EMBL/GenBank/DDBJ whole genome shotgun (WGS) entry which is preliminary data.</text>
</comment>
<keyword evidence="2" id="KW-0560">Oxidoreductase</keyword>
<dbReference type="AlphaFoldDB" id="A0A2I1BTZ1"/>
<dbReference type="InterPro" id="IPR011032">
    <property type="entry name" value="GroES-like_sf"/>
</dbReference>
<dbReference type="GO" id="GO:0016651">
    <property type="term" value="F:oxidoreductase activity, acting on NAD(P)H"/>
    <property type="evidence" value="ECO:0007669"/>
    <property type="project" value="InterPro"/>
</dbReference>
<feature type="domain" description="Enoyl reductase (ER)" evidence="3">
    <location>
        <begin position="13"/>
        <end position="256"/>
    </location>
</feature>
<dbReference type="EMBL" id="MSZS01000011">
    <property type="protein sequence ID" value="PKX88873.1"/>
    <property type="molecule type" value="Genomic_DNA"/>
</dbReference>
<dbReference type="PANTHER" id="PTHR45348:SF2">
    <property type="entry name" value="ZINC-TYPE ALCOHOL DEHYDROGENASE-LIKE PROTEIN C2E1P3.01"/>
    <property type="match status" value="1"/>
</dbReference>
<dbReference type="Gene3D" id="3.40.50.720">
    <property type="entry name" value="NAD(P)-binding Rossmann-like Domain"/>
    <property type="match status" value="1"/>
</dbReference>
<dbReference type="Proteomes" id="UP000234474">
    <property type="component" value="Unassembled WGS sequence"/>
</dbReference>
<dbReference type="STRING" id="1392255.A0A2I1BTZ1"/>
<evidence type="ECO:0000259" key="3">
    <source>
        <dbReference type="SMART" id="SM00829"/>
    </source>
</evidence>
<dbReference type="InterPro" id="IPR036291">
    <property type="entry name" value="NAD(P)-bd_dom_sf"/>
</dbReference>
<dbReference type="CDD" id="cd08249">
    <property type="entry name" value="enoyl_reductase_like"/>
    <property type="match status" value="1"/>
</dbReference>
<dbReference type="InterPro" id="IPR047122">
    <property type="entry name" value="Trans-enoyl_RdTase-like"/>
</dbReference>
<organism evidence="4 5">
    <name type="scientific">Aspergillus novofumigatus (strain IBT 16806)</name>
    <dbReference type="NCBI Taxonomy" id="1392255"/>
    <lineage>
        <taxon>Eukaryota</taxon>
        <taxon>Fungi</taxon>
        <taxon>Dikarya</taxon>
        <taxon>Ascomycota</taxon>
        <taxon>Pezizomycotina</taxon>
        <taxon>Eurotiomycetes</taxon>
        <taxon>Eurotiomycetidae</taxon>
        <taxon>Eurotiales</taxon>
        <taxon>Aspergillaceae</taxon>
        <taxon>Aspergillus</taxon>
        <taxon>Aspergillus subgen. Fumigati</taxon>
    </lineage>
</organism>
<dbReference type="OMA" id="LDCHMQD"/>
<gene>
    <name evidence="4" type="ORF">P174DRAFT_464616</name>
</gene>
<dbReference type="PANTHER" id="PTHR45348">
    <property type="entry name" value="HYPOTHETICAL OXIDOREDUCTASE (EUROFUNG)"/>
    <property type="match status" value="1"/>
</dbReference>
<proteinExistence type="inferred from homology"/>
<comment type="similarity">
    <text evidence="1">Belongs to the zinc-containing alcohol dehydrogenase family.</text>
</comment>
<keyword evidence="5" id="KW-1185">Reference proteome</keyword>
<dbReference type="VEuPathDB" id="FungiDB:P174DRAFT_464616"/>
<dbReference type="SMART" id="SM00829">
    <property type="entry name" value="PKS_ER"/>
    <property type="match status" value="1"/>
</dbReference>
<dbReference type="InterPro" id="IPR020843">
    <property type="entry name" value="ER"/>
</dbReference>
<dbReference type="InterPro" id="IPR013154">
    <property type="entry name" value="ADH-like_N"/>
</dbReference>
<evidence type="ECO:0000313" key="4">
    <source>
        <dbReference type="EMBL" id="PKX88873.1"/>
    </source>
</evidence>
<evidence type="ECO:0000256" key="1">
    <source>
        <dbReference type="ARBA" id="ARBA00008072"/>
    </source>
</evidence>
<evidence type="ECO:0000256" key="2">
    <source>
        <dbReference type="ARBA" id="ARBA00023002"/>
    </source>
</evidence>
<protein>
    <submittedName>
        <fullName evidence="4">GroES-like protein</fullName>
    </submittedName>
</protein>
<reference evidence="5" key="1">
    <citation type="journal article" date="2018" name="Proc. Natl. Acad. Sci. U.S.A.">
        <title>Linking secondary metabolites to gene clusters through genome sequencing of six diverse Aspergillus species.</title>
        <authorList>
            <person name="Kaerboelling I."/>
            <person name="Vesth T.C."/>
            <person name="Frisvad J.C."/>
            <person name="Nybo J.L."/>
            <person name="Theobald S."/>
            <person name="Kuo A."/>
            <person name="Bowyer P."/>
            <person name="Matsuda Y."/>
            <person name="Mondo S."/>
            <person name="Lyhne E.K."/>
            <person name="Kogle M.E."/>
            <person name="Clum A."/>
            <person name="Lipzen A."/>
            <person name="Salamov A."/>
            <person name="Ngan C.Y."/>
            <person name="Daum C."/>
            <person name="Chiniquy J."/>
            <person name="Barry K."/>
            <person name="LaButti K."/>
            <person name="Haridas S."/>
            <person name="Simmons B.A."/>
            <person name="Magnuson J.K."/>
            <person name="Mortensen U.H."/>
            <person name="Larsen T.O."/>
            <person name="Grigoriev I.V."/>
            <person name="Baker S.E."/>
            <person name="Andersen M.R."/>
        </authorList>
    </citation>
    <scope>NUCLEOTIDE SEQUENCE [LARGE SCALE GENOMIC DNA]</scope>
    <source>
        <strain evidence="5">IBT 16806</strain>
    </source>
</reference>
<dbReference type="OrthoDB" id="48317at2759"/>
<evidence type="ECO:0000313" key="5">
    <source>
        <dbReference type="Proteomes" id="UP000234474"/>
    </source>
</evidence>
<dbReference type="Pfam" id="PF08240">
    <property type="entry name" value="ADH_N"/>
    <property type="match status" value="1"/>
</dbReference>
<dbReference type="RefSeq" id="XP_024677468.1">
    <property type="nucleotide sequence ID" value="XM_024830419.1"/>
</dbReference>
<accession>A0A2I1BTZ1</accession>